<name>T1K889_TETUR</name>
<keyword evidence="3" id="KW-1185">Reference proteome</keyword>
<reference evidence="2" key="2">
    <citation type="submission" date="2015-06" db="UniProtKB">
        <authorList>
            <consortium name="EnsemblMetazoa"/>
        </authorList>
    </citation>
    <scope>IDENTIFICATION</scope>
</reference>
<evidence type="ECO:0000313" key="3">
    <source>
        <dbReference type="Proteomes" id="UP000015104"/>
    </source>
</evidence>
<keyword evidence="1" id="KW-0472">Membrane</keyword>
<protein>
    <submittedName>
        <fullName evidence="2">Uncharacterized protein</fullName>
    </submittedName>
</protein>
<reference evidence="3" key="1">
    <citation type="submission" date="2011-08" db="EMBL/GenBank/DDBJ databases">
        <authorList>
            <person name="Rombauts S."/>
        </authorList>
    </citation>
    <scope>NUCLEOTIDE SEQUENCE</scope>
    <source>
        <strain evidence="3">London</strain>
    </source>
</reference>
<organism evidence="2 3">
    <name type="scientific">Tetranychus urticae</name>
    <name type="common">Two-spotted spider mite</name>
    <dbReference type="NCBI Taxonomy" id="32264"/>
    <lineage>
        <taxon>Eukaryota</taxon>
        <taxon>Metazoa</taxon>
        <taxon>Ecdysozoa</taxon>
        <taxon>Arthropoda</taxon>
        <taxon>Chelicerata</taxon>
        <taxon>Arachnida</taxon>
        <taxon>Acari</taxon>
        <taxon>Acariformes</taxon>
        <taxon>Trombidiformes</taxon>
        <taxon>Prostigmata</taxon>
        <taxon>Eleutherengona</taxon>
        <taxon>Raphignathae</taxon>
        <taxon>Tetranychoidea</taxon>
        <taxon>Tetranychidae</taxon>
        <taxon>Tetranychus</taxon>
    </lineage>
</organism>
<evidence type="ECO:0000313" key="2">
    <source>
        <dbReference type="EnsemblMetazoa" id="tetur07g00450.1"/>
    </source>
</evidence>
<dbReference type="EnsemblMetazoa" id="tetur07g00450.1">
    <property type="protein sequence ID" value="tetur07g00450.1"/>
    <property type="gene ID" value="tetur07g00450"/>
</dbReference>
<dbReference type="AlphaFoldDB" id="T1K889"/>
<evidence type="ECO:0000256" key="1">
    <source>
        <dbReference type="SAM" id="Phobius"/>
    </source>
</evidence>
<dbReference type="HOGENOM" id="CLU_043343_0_0_1"/>
<sequence>MVTSNINLKNARLASSRSYTLFPGNLSQGEPRKFKPTFINGSMRQLTSKKYQLKASSFFWIKFVSWLIASVGLFWQISSVSMIYFRFPTRTDIEIDSPRNVNMPGLTICLKLITPSTQIVPTSSAISLYNQTVGPLSNNLRYVPINILSKLPHEPVEITCKTPWPELVPINSSAGDDCENFVTPIETIQYDYEEDQLYRCTTYFHQRPNKSEINVITKNSEHFYRVNFQTSQNYWIAVYVHNPVEVLHLNEADTFRFSTKETEQITLMTTKMTTYLSRYPYQTDCIDYEEQVYGRMSCVYNCRCAMVRKVCPIWPYDVPADPKKSLPFFVSSKSCQTPGRYLCSIKSTCKNACLNKWYSTSLINRKEKSNSSNLTKFYVRRPFGAEVNYYYTARMERIEFFCYIASCFGTWLGISFADLIKFSGNWFEKQSIEKSRVNIIKVAAVKLPSKSFKIKSK</sequence>
<accession>T1K889</accession>
<keyword evidence="1" id="KW-0812">Transmembrane</keyword>
<dbReference type="Proteomes" id="UP000015104">
    <property type="component" value="Unassembled WGS sequence"/>
</dbReference>
<dbReference type="EMBL" id="CAEY01001871">
    <property type="status" value="NOT_ANNOTATED_CDS"/>
    <property type="molecule type" value="Genomic_DNA"/>
</dbReference>
<proteinExistence type="predicted"/>
<keyword evidence="1" id="KW-1133">Transmembrane helix</keyword>
<feature type="transmembrane region" description="Helical" evidence="1">
    <location>
        <begin position="63"/>
        <end position="85"/>
    </location>
</feature>